<dbReference type="Proteomes" id="UP000237310">
    <property type="component" value="Unassembled WGS sequence"/>
</dbReference>
<dbReference type="Pfam" id="PF13385">
    <property type="entry name" value="Laminin_G_3"/>
    <property type="match status" value="1"/>
</dbReference>
<dbReference type="Gene3D" id="2.60.120.200">
    <property type="match status" value="1"/>
</dbReference>
<dbReference type="SUPFAM" id="SSF49899">
    <property type="entry name" value="Concanavalin A-like lectins/glucanases"/>
    <property type="match status" value="1"/>
</dbReference>
<dbReference type="AlphaFoldDB" id="A0A2S5A829"/>
<evidence type="ECO:0000313" key="1">
    <source>
        <dbReference type="EMBL" id="POY38760.1"/>
    </source>
</evidence>
<dbReference type="RefSeq" id="WP_103806334.1">
    <property type="nucleotide sequence ID" value="NZ_PQVG01000006.1"/>
</dbReference>
<dbReference type="InterPro" id="IPR013320">
    <property type="entry name" value="ConA-like_dom_sf"/>
</dbReference>
<protein>
    <recommendedName>
        <fullName evidence="3">LamG-like jellyroll fold domain-containing protein</fullName>
    </recommendedName>
</protein>
<dbReference type="GO" id="GO:0005975">
    <property type="term" value="P:carbohydrate metabolic process"/>
    <property type="evidence" value="ECO:0007669"/>
    <property type="project" value="UniProtKB-ARBA"/>
</dbReference>
<sequence length="225" mass="25736">MRTNSRLFALLFIGCSIVLKGQSQELNNNSNKKTEWIIADLLRQKSNTIEISGNPKIVSSPFGDAVSFNGTDDAIFLNELPLQSLQEFTVEMLFKPELNGQFEQRILHIGESKGDRMLLEIRALENNWYFDGYAASGTNKKTLIDEKLIHPLEKWYHVAFIVTSKNRATFVDGKQELREDFPFSPIQTGQTSIGVRMSKINWFKGAIYKIRITQKEVNPKDFIQS</sequence>
<keyword evidence="2" id="KW-1185">Reference proteome</keyword>
<dbReference type="GO" id="GO:0004553">
    <property type="term" value="F:hydrolase activity, hydrolyzing O-glycosyl compounds"/>
    <property type="evidence" value="ECO:0007669"/>
    <property type="project" value="UniProtKB-ARBA"/>
</dbReference>
<proteinExistence type="predicted"/>
<evidence type="ECO:0008006" key="3">
    <source>
        <dbReference type="Google" id="ProtNLM"/>
    </source>
</evidence>
<reference evidence="1 2" key="1">
    <citation type="submission" date="2018-01" db="EMBL/GenBank/DDBJ databases">
        <authorList>
            <person name="Gaut B.S."/>
            <person name="Morton B.R."/>
            <person name="Clegg M.T."/>
            <person name="Duvall M.R."/>
        </authorList>
    </citation>
    <scope>NUCLEOTIDE SEQUENCE [LARGE SCALE GENOMIC DNA]</scope>
    <source>
        <strain evidence="1 2">HR-AY</strain>
    </source>
</reference>
<name>A0A2S5A829_9FLAO</name>
<organism evidence="1 2">
    <name type="scientific">Flavobacterium alvei</name>
    <dbReference type="NCBI Taxonomy" id="2080416"/>
    <lineage>
        <taxon>Bacteria</taxon>
        <taxon>Pseudomonadati</taxon>
        <taxon>Bacteroidota</taxon>
        <taxon>Flavobacteriia</taxon>
        <taxon>Flavobacteriales</taxon>
        <taxon>Flavobacteriaceae</taxon>
        <taxon>Flavobacterium</taxon>
    </lineage>
</organism>
<accession>A0A2S5A829</accession>
<comment type="caution">
    <text evidence="1">The sequence shown here is derived from an EMBL/GenBank/DDBJ whole genome shotgun (WGS) entry which is preliminary data.</text>
</comment>
<dbReference type="EMBL" id="PQVG01000006">
    <property type="protein sequence ID" value="POY38760.1"/>
    <property type="molecule type" value="Genomic_DNA"/>
</dbReference>
<evidence type="ECO:0000313" key="2">
    <source>
        <dbReference type="Proteomes" id="UP000237310"/>
    </source>
</evidence>
<gene>
    <name evidence="1" type="ORF">C3L50_11535</name>
</gene>
<dbReference type="OrthoDB" id="851894at2"/>